<proteinExistence type="predicted"/>
<dbReference type="PROSITE" id="PS00018">
    <property type="entry name" value="EF_HAND_1"/>
    <property type="match status" value="1"/>
</dbReference>
<dbReference type="SUPFAM" id="SSF63829">
    <property type="entry name" value="Calcium-dependent phosphotriesterase"/>
    <property type="match status" value="1"/>
</dbReference>
<dbReference type="EMBL" id="JAXIVS010000025">
    <property type="protein sequence ID" value="MDY7232941.1"/>
    <property type="molecule type" value="Genomic_DNA"/>
</dbReference>
<keyword evidence="3" id="KW-0349">Heme</keyword>
<organism evidence="7 8">
    <name type="scientific">Hyalangium rubrum</name>
    <dbReference type="NCBI Taxonomy" id="3103134"/>
    <lineage>
        <taxon>Bacteria</taxon>
        <taxon>Pseudomonadati</taxon>
        <taxon>Myxococcota</taxon>
        <taxon>Myxococcia</taxon>
        <taxon>Myxococcales</taxon>
        <taxon>Cystobacterineae</taxon>
        <taxon>Archangiaceae</taxon>
        <taxon>Hyalangium</taxon>
    </lineage>
</organism>
<protein>
    <recommendedName>
        <fullName evidence="6">Cytochrome c domain-containing protein</fullName>
    </recommendedName>
</protein>
<evidence type="ECO:0000256" key="3">
    <source>
        <dbReference type="PROSITE-ProRule" id="PRU00433"/>
    </source>
</evidence>
<keyword evidence="5" id="KW-0732">Signal</keyword>
<evidence type="ECO:0000256" key="5">
    <source>
        <dbReference type="SAM" id="SignalP"/>
    </source>
</evidence>
<dbReference type="PANTHER" id="PTHR47197">
    <property type="entry name" value="PROTEIN NIRF"/>
    <property type="match status" value="1"/>
</dbReference>
<dbReference type="Proteomes" id="UP001291309">
    <property type="component" value="Unassembled WGS sequence"/>
</dbReference>
<comment type="caution">
    <text evidence="7">The sequence shown here is derived from an EMBL/GenBank/DDBJ whole genome shotgun (WGS) entry which is preliminary data.</text>
</comment>
<feature type="signal peptide" evidence="5">
    <location>
        <begin position="1"/>
        <end position="18"/>
    </location>
</feature>
<keyword evidence="1 3" id="KW-0479">Metal-binding</keyword>
<dbReference type="SUPFAM" id="SSF101908">
    <property type="entry name" value="Putative isomerase YbhE"/>
    <property type="match status" value="1"/>
</dbReference>
<evidence type="ECO:0000256" key="2">
    <source>
        <dbReference type="ARBA" id="ARBA00023004"/>
    </source>
</evidence>
<feature type="domain" description="Cytochrome c" evidence="6">
    <location>
        <begin position="478"/>
        <end position="623"/>
    </location>
</feature>
<dbReference type="Pfam" id="PF10282">
    <property type="entry name" value="Lactonase"/>
    <property type="match status" value="1"/>
</dbReference>
<feature type="chain" id="PRO_5046551440" description="Cytochrome c domain-containing protein" evidence="5">
    <location>
        <begin position="19"/>
        <end position="913"/>
    </location>
</feature>
<dbReference type="InterPro" id="IPR019405">
    <property type="entry name" value="Lactonase_7-beta_prop"/>
</dbReference>
<dbReference type="InterPro" id="IPR009056">
    <property type="entry name" value="Cyt_c-like_dom"/>
</dbReference>
<dbReference type="InterPro" id="IPR018247">
    <property type="entry name" value="EF_Hand_1_Ca_BS"/>
</dbReference>
<keyword evidence="8" id="KW-1185">Reference proteome</keyword>
<evidence type="ECO:0000259" key="6">
    <source>
        <dbReference type="PROSITE" id="PS51007"/>
    </source>
</evidence>
<evidence type="ECO:0000256" key="4">
    <source>
        <dbReference type="SAM" id="MobiDB-lite"/>
    </source>
</evidence>
<reference evidence="7 8" key="1">
    <citation type="submission" date="2023-12" db="EMBL/GenBank/DDBJ databases">
        <title>the genome sequence of Hyalangium sp. s54d21.</title>
        <authorList>
            <person name="Zhang X."/>
        </authorList>
    </citation>
    <scope>NUCLEOTIDE SEQUENCE [LARGE SCALE GENOMIC DNA]</scope>
    <source>
        <strain evidence="8">s54d21</strain>
    </source>
</reference>
<accession>A0ABU5HHJ6</accession>
<sequence length="913" mass="98251">MFAATLAVCFCAALPARAESSFTLFESGHVRPLELSPDGKLLFAVNTPDNRLEIFRVHAGGLTHRGSVPVGLEPVAVAARSNTEVWVVNHLSDSVSIVELNPAGTGGSVTRTLLVGDEPRDIVFAGPGRSRAFITTAHRGQNIPFDPQLTTPGVGRADVWVFNANSLGQSLGGLPQTILTLFTDTPRALAVTPDGSRVYVAGFHTGNRTTTLSHILIPDGGQTKGGLPAPNKSIDGTTQPEVGLIVKYDGAHWVDELGRAWDSSVKFSLPDKDVFVIDAMANPPRQVAGSAGSFSGVGTILYNMAVNPVSGKVYVSNTEAFNEKRFEGPGEFAGHTVRGRFHENRITVLSGSGVTPRHLNKHINYDACCAPVPNPENQKSLALPTGMAVTSDGATLYVAALSSDKVGIFKTAELENNTFVPNTANHIKLTGGGPTGLVLDERRQRLYVMTRFDNAISVVDTRRRAEVDHVAMYNPEPQHVVKGRRFLYDASLSSSHGDSSCATCHVFGDFDSLAWDLGNPDQGVETNPGPFIGNTIINPDFHPLKGPMVTQSLRGMANHGPMHWRADRTGGNDEPSAQPDSGSFNEEVAFKKFNGAFADLLGRNEGLPEADMQAFTDFILRVTYPPNPIRNLDNSLTPDQQEAKDFFFNVPSNIVFHITCEACHVINPTANPGSVAPGFFGADGRSAFPFAAQVLKVPHLRNMYQKVGMFGMPRTPIFNPIDNEFTGDQVRGFGFIHDGSVDTMFRFNNVMAFTQGPDNPTGLPPDAEGQAMRRKLESFMLAFDTNLAPIVGQQVTLTRTNAAVANPRINLLLARANAGECDLVAKTQVGHREQGFFYIGAGKFVSDRKRLPPIPESALRLLVSAGPLELTYTCAPPGSGERIGIDRDEDGYLDGDEVDAGSNPADAASTPRR</sequence>
<dbReference type="Gene3D" id="2.130.10.10">
    <property type="entry name" value="YVTN repeat-like/Quinoprotein amine dehydrogenase"/>
    <property type="match status" value="2"/>
</dbReference>
<gene>
    <name evidence="7" type="ORF">SYV04_41530</name>
</gene>
<feature type="domain" description="Cytochrome c" evidence="6">
    <location>
        <begin position="638"/>
        <end position="820"/>
    </location>
</feature>
<evidence type="ECO:0000313" key="7">
    <source>
        <dbReference type="EMBL" id="MDY7232941.1"/>
    </source>
</evidence>
<evidence type="ECO:0000256" key="1">
    <source>
        <dbReference type="ARBA" id="ARBA00022723"/>
    </source>
</evidence>
<feature type="compositionally biased region" description="Acidic residues" evidence="4">
    <location>
        <begin position="887"/>
        <end position="899"/>
    </location>
</feature>
<dbReference type="InterPro" id="IPR051200">
    <property type="entry name" value="Host-pathogen_enzymatic-act"/>
</dbReference>
<dbReference type="PROSITE" id="PS51007">
    <property type="entry name" value="CYTC"/>
    <property type="match status" value="2"/>
</dbReference>
<feature type="region of interest" description="Disordered" evidence="4">
    <location>
        <begin position="879"/>
        <end position="913"/>
    </location>
</feature>
<evidence type="ECO:0000313" key="8">
    <source>
        <dbReference type="Proteomes" id="UP001291309"/>
    </source>
</evidence>
<dbReference type="InterPro" id="IPR015943">
    <property type="entry name" value="WD40/YVTN_repeat-like_dom_sf"/>
</dbReference>
<name>A0ABU5HHJ6_9BACT</name>
<dbReference type="PANTHER" id="PTHR47197:SF3">
    <property type="entry name" value="DIHYDRO-HEME D1 DEHYDROGENASE"/>
    <property type="match status" value="1"/>
</dbReference>
<keyword evidence="2 3" id="KW-0408">Iron</keyword>